<evidence type="ECO:0000256" key="4">
    <source>
        <dbReference type="ARBA" id="ARBA00022452"/>
    </source>
</evidence>
<keyword evidence="7" id="KW-0406">Ion transport</keyword>
<dbReference type="Proteomes" id="UP000500806">
    <property type="component" value="Chromosome"/>
</dbReference>
<evidence type="ECO:0000313" key="14">
    <source>
        <dbReference type="EMBL" id="QKM61715.1"/>
    </source>
</evidence>
<evidence type="ECO:0000256" key="2">
    <source>
        <dbReference type="ARBA" id="ARBA00011233"/>
    </source>
</evidence>
<accession>A0A6M9PSE1</accession>
<evidence type="ECO:0000256" key="1">
    <source>
        <dbReference type="ARBA" id="ARBA00004571"/>
    </source>
</evidence>
<dbReference type="EMBL" id="CP028941">
    <property type="protein sequence ID" value="QKM61715.1"/>
    <property type="molecule type" value="Genomic_DNA"/>
</dbReference>
<name>A0A6M9PSE1_9BURK</name>
<keyword evidence="9" id="KW-0472">Membrane</keyword>
<dbReference type="Gene3D" id="2.40.160.10">
    <property type="entry name" value="Porin"/>
    <property type="match status" value="1"/>
</dbReference>
<dbReference type="GO" id="GO:0046930">
    <property type="term" value="C:pore complex"/>
    <property type="evidence" value="ECO:0007669"/>
    <property type="project" value="UniProtKB-KW"/>
</dbReference>
<evidence type="ECO:0000256" key="12">
    <source>
        <dbReference type="SAM" id="SignalP"/>
    </source>
</evidence>
<keyword evidence="15" id="KW-1185">Reference proteome</keyword>
<evidence type="ECO:0000313" key="15">
    <source>
        <dbReference type="Proteomes" id="UP000500806"/>
    </source>
</evidence>
<evidence type="ECO:0000256" key="6">
    <source>
        <dbReference type="ARBA" id="ARBA00022729"/>
    </source>
</evidence>
<dbReference type="CDD" id="cd00342">
    <property type="entry name" value="gram_neg_porins"/>
    <property type="match status" value="1"/>
</dbReference>
<evidence type="ECO:0000256" key="7">
    <source>
        <dbReference type="ARBA" id="ARBA00023065"/>
    </source>
</evidence>
<keyword evidence="6 12" id="KW-0732">Signal</keyword>
<dbReference type="PRINTS" id="PR00182">
    <property type="entry name" value="ECOLNEIPORIN"/>
</dbReference>
<dbReference type="InterPro" id="IPR033900">
    <property type="entry name" value="Gram_neg_porin_domain"/>
</dbReference>
<comment type="subcellular location">
    <subcellularLocation>
        <location evidence="1">Cell outer membrane</location>
        <topology evidence="1">Multi-pass membrane protein</topology>
    </subcellularLocation>
</comment>
<reference evidence="14 15" key="1">
    <citation type="submission" date="2018-04" db="EMBL/GenBank/DDBJ databases">
        <title>Polynucleobacter sp. LimPoW16 genome.</title>
        <authorList>
            <person name="Hahn M.W."/>
        </authorList>
    </citation>
    <scope>NUCLEOTIDE SEQUENCE [LARGE SCALE GENOMIC DNA]</scope>
    <source>
        <strain evidence="14 15">LimPoW16</strain>
    </source>
</reference>
<gene>
    <name evidence="14" type="ORF">DCO16_00625</name>
</gene>
<evidence type="ECO:0000259" key="13">
    <source>
        <dbReference type="Pfam" id="PF13609"/>
    </source>
</evidence>
<organism evidence="14 15">
    <name type="scientific">Polynucleobacter antarcticus</name>
    <dbReference type="NCBI Taxonomy" id="1743162"/>
    <lineage>
        <taxon>Bacteria</taxon>
        <taxon>Pseudomonadati</taxon>
        <taxon>Pseudomonadota</taxon>
        <taxon>Betaproteobacteria</taxon>
        <taxon>Burkholderiales</taxon>
        <taxon>Burkholderiaceae</taxon>
        <taxon>Polynucleobacter</taxon>
    </lineage>
</organism>
<dbReference type="InterPro" id="IPR001702">
    <property type="entry name" value="Porin_Gram-ve"/>
</dbReference>
<dbReference type="Pfam" id="PF13609">
    <property type="entry name" value="Porin_4"/>
    <property type="match status" value="1"/>
</dbReference>
<evidence type="ECO:0000256" key="11">
    <source>
        <dbReference type="SAM" id="MobiDB-lite"/>
    </source>
</evidence>
<dbReference type="AlphaFoldDB" id="A0A6M9PSE1"/>
<sequence length="427" mass="44133">MKKSLFAIAAVTAFAGAAQAQSSVTVYGILDVGYVGGNTTTNNSAATSPTSKNNKVTGNQFGQNAESTSRLGFRGTEDLGSGLSAFFTTEFALAPQEADISGNSNLGLQNRQTFVGLKKNGIGQAAIGTQYTGIHTAVAATDPGQANNMVGNVIYSFGSGVATSSSGSTAAQGNTVAYTVRMANALTVQSDAMAGFRVNGMFVMNNQTTTVGTTGLTGGSVNTNGWGLGADYTLNKFYATAQYQAFKQQAELATAGAQPFNGAGVLPVTLTTDAAATTAGAVVGTNTTAVNASQGRNIQDNQMYAAATYDFGILKAYAQYVSRKATATYNTNYYGKRSAEQIGVRSFITPKIEGWASAGLGRYTAYGVGSPTANFNAWQLGSNYWLSKRTNLYAIYGSTTTSNSTTTTGALVSGSAQNYAVGVRHTF</sequence>
<dbReference type="GO" id="GO:0009279">
    <property type="term" value="C:cell outer membrane"/>
    <property type="evidence" value="ECO:0007669"/>
    <property type="project" value="UniProtKB-SubCell"/>
</dbReference>
<evidence type="ECO:0000256" key="5">
    <source>
        <dbReference type="ARBA" id="ARBA00022692"/>
    </source>
</evidence>
<protein>
    <submittedName>
        <fullName evidence="14">Porin</fullName>
    </submittedName>
</protein>
<feature type="region of interest" description="Disordered" evidence="11">
    <location>
        <begin position="40"/>
        <end position="67"/>
    </location>
</feature>
<evidence type="ECO:0000256" key="8">
    <source>
        <dbReference type="ARBA" id="ARBA00023114"/>
    </source>
</evidence>
<proteinExistence type="predicted"/>
<feature type="domain" description="Porin" evidence="13">
    <location>
        <begin position="7"/>
        <end position="403"/>
    </location>
</feature>
<feature type="compositionally biased region" description="Low complexity" evidence="11">
    <location>
        <begin position="40"/>
        <end position="54"/>
    </location>
</feature>
<feature type="signal peptide" evidence="12">
    <location>
        <begin position="1"/>
        <end position="20"/>
    </location>
</feature>
<keyword evidence="5" id="KW-0812">Transmembrane</keyword>
<dbReference type="InterPro" id="IPR023614">
    <property type="entry name" value="Porin_dom_sf"/>
</dbReference>
<keyword evidence="4" id="KW-1134">Transmembrane beta strand</keyword>
<dbReference type="PANTHER" id="PTHR34501:SF9">
    <property type="entry name" value="MAJOR OUTER MEMBRANE PROTEIN P.IA"/>
    <property type="match status" value="1"/>
</dbReference>
<feature type="compositionally biased region" description="Polar residues" evidence="11">
    <location>
        <begin position="55"/>
        <end position="67"/>
    </location>
</feature>
<dbReference type="PANTHER" id="PTHR34501">
    <property type="entry name" value="PROTEIN YDDL-RELATED"/>
    <property type="match status" value="1"/>
</dbReference>
<feature type="chain" id="PRO_5026796268" evidence="12">
    <location>
        <begin position="21"/>
        <end position="427"/>
    </location>
</feature>
<keyword evidence="8" id="KW-0626">Porin</keyword>
<evidence type="ECO:0000256" key="10">
    <source>
        <dbReference type="ARBA" id="ARBA00023237"/>
    </source>
</evidence>
<dbReference type="KEGG" id="pani:DCO16_00625"/>
<keyword evidence="3" id="KW-0813">Transport</keyword>
<dbReference type="SUPFAM" id="SSF56935">
    <property type="entry name" value="Porins"/>
    <property type="match status" value="1"/>
</dbReference>
<dbReference type="GO" id="GO:0034220">
    <property type="term" value="P:monoatomic ion transmembrane transport"/>
    <property type="evidence" value="ECO:0007669"/>
    <property type="project" value="InterPro"/>
</dbReference>
<dbReference type="GO" id="GO:0015288">
    <property type="term" value="F:porin activity"/>
    <property type="evidence" value="ECO:0007669"/>
    <property type="project" value="UniProtKB-KW"/>
</dbReference>
<evidence type="ECO:0000256" key="9">
    <source>
        <dbReference type="ARBA" id="ARBA00023136"/>
    </source>
</evidence>
<dbReference type="RefSeq" id="WP_173941868.1">
    <property type="nucleotide sequence ID" value="NZ_CBCSCD010000002.1"/>
</dbReference>
<dbReference type="InterPro" id="IPR050298">
    <property type="entry name" value="Gram-neg_bact_OMP"/>
</dbReference>
<comment type="subunit">
    <text evidence="2">Homotrimer.</text>
</comment>
<keyword evidence="10" id="KW-0998">Cell outer membrane</keyword>
<evidence type="ECO:0000256" key="3">
    <source>
        <dbReference type="ARBA" id="ARBA00022448"/>
    </source>
</evidence>